<evidence type="ECO:0000313" key="1">
    <source>
        <dbReference type="EMBL" id="MBD1422217.1"/>
    </source>
</evidence>
<accession>A0ABR7XSS7</accession>
<dbReference type="PANTHER" id="PTHR21174">
    <property type="match status" value="1"/>
</dbReference>
<gene>
    <name evidence="1" type="ORF">H8B21_11605</name>
</gene>
<proteinExistence type="predicted"/>
<name>A0ABR7XSS7_9SPHI</name>
<dbReference type="EMBL" id="JACNYL010000002">
    <property type="protein sequence ID" value="MBD1422217.1"/>
    <property type="molecule type" value="Genomic_DNA"/>
</dbReference>
<reference evidence="1 2" key="1">
    <citation type="submission" date="2020-08" db="EMBL/GenBank/DDBJ databases">
        <title>Sphingobacterium sp. DN00404 isolated from aquaculture water.</title>
        <authorList>
            <person name="Zhang M."/>
        </authorList>
    </citation>
    <scope>NUCLEOTIDE SEQUENCE [LARGE SCALE GENOMIC DNA]</scope>
    <source>
        <strain evidence="1 2">KCTC 42746</strain>
    </source>
</reference>
<dbReference type="PIRSF" id="PIRSF035170">
    <property type="entry name" value="HD_phosphohydro"/>
    <property type="match status" value="1"/>
</dbReference>
<evidence type="ECO:0008006" key="3">
    <source>
        <dbReference type="Google" id="ProtNLM"/>
    </source>
</evidence>
<dbReference type="RefSeq" id="WP_190313903.1">
    <property type="nucleotide sequence ID" value="NZ_JACNYL010000002.1"/>
</dbReference>
<dbReference type="PANTHER" id="PTHR21174:SF0">
    <property type="entry name" value="HD PHOSPHOHYDROLASE FAMILY PROTEIN-RELATED"/>
    <property type="match status" value="1"/>
</dbReference>
<dbReference type="Proteomes" id="UP000651112">
    <property type="component" value="Unassembled WGS sequence"/>
</dbReference>
<evidence type="ECO:0000313" key="2">
    <source>
        <dbReference type="Proteomes" id="UP000651112"/>
    </source>
</evidence>
<dbReference type="SUPFAM" id="SSF109604">
    <property type="entry name" value="HD-domain/PDEase-like"/>
    <property type="match status" value="1"/>
</dbReference>
<protein>
    <recommendedName>
        <fullName evidence="3">Metal-dependent HD superfamily phosphohydrolase</fullName>
    </recommendedName>
</protein>
<comment type="caution">
    <text evidence="1">The sequence shown here is derived from an EMBL/GenBank/DDBJ whole genome shotgun (WGS) entry which is preliminary data.</text>
</comment>
<dbReference type="Gene3D" id="1.10.3210.10">
    <property type="entry name" value="Hypothetical protein af1432"/>
    <property type="match status" value="1"/>
</dbReference>
<keyword evidence="2" id="KW-1185">Reference proteome</keyword>
<organism evidence="1 2">
    <name type="scientific">Sphingobacterium chuzhouense</name>
    <dbReference type="NCBI Taxonomy" id="1742264"/>
    <lineage>
        <taxon>Bacteria</taxon>
        <taxon>Pseudomonadati</taxon>
        <taxon>Bacteroidota</taxon>
        <taxon>Sphingobacteriia</taxon>
        <taxon>Sphingobacteriales</taxon>
        <taxon>Sphingobacteriaceae</taxon>
        <taxon>Sphingobacterium</taxon>
    </lineage>
</organism>
<sequence>MQLKQKFHDIASKYANDDQLIESCWKALKECYTAKGRFYHNLNHLEEMIIALNPVKHKIQDRDSLLLSVFYHDIIYNPTAVDNEEKSADSAQQQLEKLRIPAEKIHLISKQIIATKTHEKSNDMDTNFLLDADLCVLGKPWEKYLLYSSQIRKEYAIYSEAVYKQGRKKVLTHLLHLTEIFKTNFFQDRYEHQARKNILKEIERL</sequence>
<dbReference type="InterPro" id="IPR009218">
    <property type="entry name" value="HD_phosphohydro"/>
</dbReference>